<keyword evidence="2" id="KW-1185">Reference proteome</keyword>
<reference evidence="1" key="1">
    <citation type="submission" date="2016-01" db="EMBL/GenBank/DDBJ databases">
        <authorList>
            <person name="Regsiter A."/>
            <person name="william w."/>
        </authorList>
    </citation>
    <scope>NUCLEOTIDE SEQUENCE</scope>
    <source>
        <strain evidence="1">NCPPB 1641</strain>
    </source>
</reference>
<protein>
    <submittedName>
        <fullName evidence="1">Uncharacterized protein</fullName>
    </submittedName>
</protein>
<sequence length="97" mass="10651">MPLCKESVPPLRSVSKRCLAISPVRCSAHRPATDFRGVDSGVPDIDAFESERVPIDNTIYPHSPGVDVESCRLVILRFRHIEEYGGDAMILVCVVSA</sequence>
<evidence type="ECO:0000313" key="1">
    <source>
        <dbReference type="EMBL" id="CVI63975.1"/>
    </source>
</evidence>
<dbReference type="EMBL" id="FCNP01000050">
    <property type="protein sequence ID" value="CVI63975.1"/>
    <property type="molecule type" value="Genomic_DNA"/>
</dbReference>
<dbReference type="Proteomes" id="UP000192140">
    <property type="component" value="Unassembled WGS sequence"/>
</dbReference>
<gene>
    <name evidence="1" type="ORF">AGR7A_pAt30054</name>
</gene>
<accession>A0A1S7UAY3</accession>
<comment type="caution">
    <text evidence="1">The sequence shown here is derived from an EMBL/GenBank/DDBJ whole genome shotgun (WGS) entry which is preliminary data.</text>
</comment>
<evidence type="ECO:0000313" key="2">
    <source>
        <dbReference type="Proteomes" id="UP000192140"/>
    </source>
</evidence>
<proteinExistence type="predicted"/>
<dbReference type="AlphaFoldDB" id="A0A1S7UAY3"/>
<name>A0A1S7UAY3_9HYPH</name>
<organism evidence="1 2">
    <name type="scientific">Agrobacterium deltaense NCPPB 1641</name>
    <dbReference type="NCBI Taxonomy" id="1183425"/>
    <lineage>
        <taxon>Bacteria</taxon>
        <taxon>Pseudomonadati</taxon>
        <taxon>Pseudomonadota</taxon>
        <taxon>Alphaproteobacteria</taxon>
        <taxon>Hyphomicrobiales</taxon>
        <taxon>Rhizobiaceae</taxon>
        <taxon>Rhizobium/Agrobacterium group</taxon>
        <taxon>Agrobacterium</taxon>
    </lineage>
</organism>